<accession>A0ABM1F006</accession>
<feature type="region of interest" description="Disordered" evidence="1">
    <location>
        <begin position="322"/>
        <end position="402"/>
    </location>
</feature>
<feature type="compositionally biased region" description="Low complexity" evidence="1">
    <location>
        <begin position="15"/>
        <end position="36"/>
    </location>
</feature>
<dbReference type="Proteomes" id="UP000695022">
    <property type="component" value="Unplaced"/>
</dbReference>
<sequence>MKTGEAPPSSKMGRSNSQTSSEKKSSTPLSASSNSLFAEEPEADMFATVPPPLTRDRKSKVKPGGMALFDNSDEEEPALFSIAGEKIGKPVKSSPIVDTQNLSKPLEKKKTLSLFDSDTDDDDDETFRKTMPSTSHTTTVMQVQSAARVPHVAPAKKPISLFDDGEVEALDDTGAFSSPTSVLVDKTEPLSAVTEPKPEGKKRSKSLFEDEDLLFGSQQDSPDVDLFGAQSPLTTPTVELAKPSFMKQTSREAESNIHNAVTREKVESNMKKTSTAPPVPPKTKMAANLFSNDDGQDLFSVAPIEHVRKPPKVASKTFAMQLPVEEEMQDAEVNQPPGNISSSRSSSEEPSSSSSFSGSPIRKKPVGGVALFEGLDPFAGMKRRKQSDNEEGKIQDSVRIVW</sequence>
<feature type="compositionally biased region" description="Low complexity" evidence="1">
    <location>
        <begin position="341"/>
        <end position="359"/>
    </location>
</feature>
<feature type="region of interest" description="Disordered" evidence="1">
    <location>
        <begin position="238"/>
        <end position="289"/>
    </location>
</feature>
<evidence type="ECO:0000256" key="1">
    <source>
        <dbReference type="SAM" id="MobiDB-lite"/>
    </source>
</evidence>
<feature type="compositionally biased region" description="Basic and acidic residues" evidence="1">
    <location>
        <begin position="386"/>
        <end position="396"/>
    </location>
</feature>
<reference evidence="3" key="1">
    <citation type="submission" date="2025-08" db="UniProtKB">
        <authorList>
            <consortium name="RefSeq"/>
        </authorList>
    </citation>
    <scope>IDENTIFICATION</scope>
</reference>
<dbReference type="GeneID" id="106817612"/>
<feature type="compositionally biased region" description="Polar residues" evidence="1">
    <location>
        <begin position="131"/>
        <end position="145"/>
    </location>
</feature>
<gene>
    <name evidence="3" type="primary">LOC106817612</name>
</gene>
<evidence type="ECO:0000313" key="2">
    <source>
        <dbReference type="Proteomes" id="UP000695022"/>
    </source>
</evidence>
<name>A0ABM1F006_PRICU</name>
<feature type="compositionally biased region" description="Basic and acidic residues" evidence="1">
    <location>
        <begin position="249"/>
        <end position="270"/>
    </location>
</feature>
<organism evidence="2 3">
    <name type="scientific">Priapulus caudatus</name>
    <name type="common">Priapulid worm</name>
    <dbReference type="NCBI Taxonomy" id="37621"/>
    <lineage>
        <taxon>Eukaryota</taxon>
        <taxon>Metazoa</taxon>
        <taxon>Ecdysozoa</taxon>
        <taxon>Scalidophora</taxon>
        <taxon>Priapulida</taxon>
        <taxon>Priapulimorpha</taxon>
        <taxon>Priapulimorphida</taxon>
        <taxon>Priapulidae</taxon>
        <taxon>Priapulus</taxon>
    </lineage>
</organism>
<proteinExistence type="predicted"/>
<feature type="region of interest" description="Disordered" evidence="1">
    <location>
        <begin position="1"/>
        <end position="72"/>
    </location>
</feature>
<evidence type="ECO:0000313" key="3">
    <source>
        <dbReference type="RefSeq" id="XP_014677777.1"/>
    </source>
</evidence>
<feature type="region of interest" description="Disordered" evidence="1">
    <location>
        <begin position="114"/>
        <end position="151"/>
    </location>
</feature>
<protein>
    <submittedName>
        <fullName evidence="3">Uncharacterized protein LOC106817612</fullName>
    </submittedName>
</protein>
<keyword evidence="2" id="KW-1185">Reference proteome</keyword>
<dbReference type="RefSeq" id="XP_014677777.1">
    <property type="nucleotide sequence ID" value="XM_014822291.1"/>
</dbReference>